<dbReference type="EMBL" id="QBIY01013170">
    <property type="protein sequence ID" value="RXN10855.1"/>
    <property type="molecule type" value="Genomic_DNA"/>
</dbReference>
<protein>
    <submittedName>
        <fullName evidence="1">Transposon Ty3-G Gag-Pol</fullName>
    </submittedName>
</protein>
<accession>A0A498LZN0</accession>
<proteinExistence type="predicted"/>
<evidence type="ECO:0000313" key="2">
    <source>
        <dbReference type="Proteomes" id="UP000290572"/>
    </source>
</evidence>
<organism evidence="1 2">
    <name type="scientific">Labeo rohita</name>
    <name type="common">Indian major carp</name>
    <name type="synonym">Cyprinus rohita</name>
    <dbReference type="NCBI Taxonomy" id="84645"/>
    <lineage>
        <taxon>Eukaryota</taxon>
        <taxon>Metazoa</taxon>
        <taxon>Chordata</taxon>
        <taxon>Craniata</taxon>
        <taxon>Vertebrata</taxon>
        <taxon>Euteleostomi</taxon>
        <taxon>Actinopterygii</taxon>
        <taxon>Neopterygii</taxon>
        <taxon>Teleostei</taxon>
        <taxon>Ostariophysi</taxon>
        <taxon>Cypriniformes</taxon>
        <taxon>Cyprinidae</taxon>
        <taxon>Labeoninae</taxon>
        <taxon>Labeonini</taxon>
        <taxon>Labeo</taxon>
    </lineage>
</organism>
<dbReference type="FunFam" id="1.10.340.70:FF:000001">
    <property type="entry name" value="Retrovirus-related Pol polyprotein from transposon gypsy-like Protein"/>
    <property type="match status" value="1"/>
</dbReference>
<dbReference type="InterPro" id="IPR050951">
    <property type="entry name" value="Retrovirus_Pol_polyprotein"/>
</dbReference>
<name>A0A498LZN0_LABRO</name>
<evidence type="ECO:0000313" key="1">
    <source>
        <dbReference type="EMBL" id="RXN10855.1"/>
    </source>
</evidence>
<dbReference type="STRING" id="84645.A0A498LZN0"/>
<dbReference type="InterPro" id="IPR041588">
    <property type="entry name" value="Integrase_H2C2"/>
</dbReference>
<reference evidence="1 2" key="1">
    <citation type="submission" date="2018-03" db="EMBL/GenBank/DDBJ databases">
        <title>Draft genome sequence of Rohu Carp (Labeo rohita).</title>
        <authorList>
            <person name="Das P."/>
            <person name="Kushwaha B."/>
            <person name="Joshi C.G."/>
            <person name="Kumar D."/>
            <person name="Nagpure N.S."/>
            <person name="Sahoo L."/>
            <person name="Das S.P."/>
            <person name="Bit A."/>
            <person name="Patnaik S."/>
            <person name="Meher P.K."/>
            <person name="Jayasankar P."/>
            <person name="Koringa P.G."/>
            <person name="Patel N.V."/>
            <person name="Hinsu A.T."/>
            <person name="Kumar R."/>
            <person name="Pandey M."/>
            <person name="Agarwal S."/>
            <person name="Srivastava S."/>
            <person name="Singh M."/>
            <person name="Iquebal M.A."/>
            <person name="Jaiswal S."/>
            <person name="Angadi U.B."/>
            <person name="Kumar N."/>
            <person name="Raza M."/>
            <person name="Shah T.M."/>
            <person name="Rai A."/>
            <person name="Jena J.K."/>
        </authorList>
    </citation>
    <scope>NUCLEOTIDE SEQUENCE [LARGE SCALE GENOMIC DNA]</scope>
    <source>
        <strain evidence="1">DASCIFA01</strain>
        <tissue evidence="1">Testis</tissue>
    </source>
</reference>
<dbReference type="Gene3D" id="1.10.340.70">
    <property type="match status" value="1"/>
</dbReference>
<gene>
    <name evidence="1" type="ORF">ROHU_010811</name>
</gene>
<keyword evidence="2" id="KW-1185">Reference proteome</keyword>
<sequence length="341" mass="39230">MRCHCHKARHDRLLEKGQRPFTSTRARQRSQRPVLTLHSSDPALRTFAAHISDPSSNLISASDLAASSELCILHSIKHMLHLHDGILTYVPEPHTAPQLVVPHGQRETMLVHAHDAPCAGHHGAKATYEALKQVAYWPDMQQDVAEYVKGCLVCCQFQPASPNCRAPLQQKGMSFPWSDLQIDWVGPGLFANKPHRHDVLPLHLPYQPGDMNLVTAYTTHQYLEELHQHLRMTFSFAQQQLQKSAEGRKAYYNQRPPTKNSHKVWYYSFPQTRQNAPHRLSKKFLPHWTGPHEIVDKLSHVVYRIRIRQGHSEPVLRWAQQSQIKRHLGSNRQKKGEDHTR</sequence>
<comment type="caution">
    <text evidence="1">The sequence shown here is derived from an EMBL/GenBank/DDBJ whole genome shotgun (WGS) entry which is preliminary data.</text>
</comment>
<dbReference type="PANTHER" id="PTHR37984:SF12">
    <property type="entry name" value="RIBONUCLEASE H"/>
    <property type="match status" value="1"/>
</dbReference>
<dbReference type="Proteomes" id="UP000290572">
    <property type="component" value="Unassembled WGS sequence"/>
</dbReference>
<dbReference type="AlphaFoldDB" id="A0A498LZN0"/>
<dbReference type="Pfam" id="PF17921">
    <property type="entry name" value="Integrase_H2C2"/>
    <property type="match status" value="1"/>
</dbReference>
<dbReference type="PANTHER" id="PTHR37984">
    <property type="entry name" value="PROTEIN CBG26694"/>
    <property type="match status" value="1"/>
</dbReference>